<evidence type="ECO:0000256" key="1">
    <source>
        <dbReference type="SAM" id="MobiDB-lite"/>
    </source>
</evidence>
<feature type="region of interest" description="Disordered" evidence="1">
    <location>
        <begin position="1"/>
        <end position="54"/>
    </location>
</feature>
<feature type="compositionally biased region" description="Acidic residues" evidence="1">
    <location>
        <begin position="32"/>
        <end position="48"/>
    </location>
</feature>
<dbReference type="AlphaFoldDB" id="A0A2T6BRZ8"/>
<gene>
    <name evidence="2" type="ORF">C8N46_112132</name>
</gene>
<evidence type="ECO:0000313" key="2">
    <source>
        <dbReference type="EMBL" id="PTX58824.1"/>
    </source>
</evidence>
<reference evidence="2 3" key="1">
    <citation type="submission" date="2018-04" db="EMBL/GenBank/DDBJ databases">
        <title>Genomic Encyclopedia of Archaeal and Bacterial Type Strains, Phase II (KMG-II): from individual species to whole genera.</title>
        <authorList>
            <person name="Goeker M."/>
        </authorList>
    </citation>
    <scope>NUCLEOTIDE SEQUENCE [LARGE SCALE GENOMIC DNA]</scope>
    <source>
        <strain evidence="2 3">DSM 25731</strain>
    </source>
</reference>
<sequence>MKVTTTNEFDFENEELTIMCQSDDPNGTPRPEEDDETIEPDDEEDDEEIIKPYN</sequence>
<accession>A0A2T6BRZ8</accession>
<protein>
    <submittedName>
        <fullName evidence="2">Uncharacterized protein</fullName>
    </submittedName>
</protein>
<dbReference type="Proteomes" id="UP000244090">
    <property type="component" value="Unassembled WGS sequence"/>
</dbReference>
<comment type="caution">
    <text evidence="2">The sequence shown here is derived from an EMBL/GenBank/DDBJ whole genome shotgun (WGS) entry which is preliminary data.</text>
</comment>
<keyword evidence="3" id="KW-1185">Reference proteome</keyword>
<dbReference type="EMBL" id="QBKT01000012">
    <property type="protein sequence ID" value="PTX58824.1"/>
    <property type="molecule type" value="Genomic_DNA"/>
</dbReference>
<proteinExistence type="predicted"/>
<name>A0A2T6BRZ8_9FLAO</name>
<dbReference type="RefSeq" id="WP_158269210.1">
    <property type="nucleotide sequence ID" value="NZ_QBKT01000012.1"/>
</dbReference>
<evidence type="ECO:0000313" key="3">
    <source>
        <dbReference type="Proteomes" id="UP000244090"/>
    </source>
</evidence>
<organism evidence="2 3">
    <name type="scientific">Kordia periserrulae</name>
    <dbReference type="NCBI Taxonomy" id="701523"/>
    <lineage>
        <taxon>Bacteria</taxon>
        <taxon>Pseudomonadati</taxon>
        <taxon>Bacteroidota</taxon>
        <taxon>Flavobacteriia</taxon>
        <taxon>Flavobacteriales</taxon>
        <taxon>Flavobacteriaceae</taxon>
        <taxon>Kordia</taxon>
    </lineage>
</organism>